<organism evidence="2 3">
    <name type="scientific">Oryza glaberrima</name>
    <name type="common">African rice</name>
    <dbReference type="NCBI Taxonomy" id="4538"/>
    <lineage>
        <taxon>Eukaryota</taxon>
        <taxon>Viridiplantae</taxon>
        <taxon>Streptophyta</taxon>
        <taxon>Embryophyta</taxon>
        <taxon>Tracheophyta</taxon>
        <taxon>Spermatophyta</taxon>
        <taxon>Magnoliopsida</taxon>
        <taxon>Liliopsida</taxon>
        <taxon>Poales</taxon>
        <taxon>Poaceae</taxon>
        <taxon>BOP clade</taxon>
        <taxon>Oryzoideae</taxon>
        <taxon>Oryzeae</taxon>
        <taxon>Oryzinae</taxon>
        <taxon>Oryza</taxon>
    </lineage>
</organism>
<name>I1QXL9_ORYGL</name>
<dbReference type="HOGENOM" id="CLU_1858373_0_0_1"/>
<evidence type="ECO:0000256" key="1">
    <source>
        <dbReference type="SAM" id="MobiDB-lite"/>
    </source>
</evidence>
<dbReference type="Proteomes" id="UP000007306">
    <property type="component" value="Chromosome 11"/>
</dbReference>
<dbReference type="Gramene" id="ORGLA11G0026100.1">
    <property type="protein sequence ID" value="ORGLA11G0026100.1"/>
    <property type="gene ID" value="ORGLA11G0026100"/>
</dbReference>
<feature type="compositionally biased region" description="Low complexity" evidence="1">
    <location>
        <begin position="31"/>
        <end position="50"/>
    </location>
</feature>
<evidence type="ECO:0000313" key="2">
    <source>
        <dbReference type="EnsemblPlants" id="ORGLA11G0026100.1"/>
    </source>
</evidence>
<feature type="region of interest" description="Disordered" evidence="1">
    <location>
        <begin position="1"/>
        <end position="94"/>
    </location>
</feature>
<proteinExistence type="predicted"/>
<dbReference type="AlphaFoldDB" id="I1QXL9"/>
<sequence>MSLRGGGESAGSDSPCRREEAKSRTPRPQPGSAGERSAAASAEMSSREGANLAEAIHCSQAKPASMVWRPPPPPWRQAPRSPRSGARRPRPTRLPPLMNPCWCSIQQARRWGIVRLTLLLLVWVQKTQASRSVQLVPW</sequence>
<dbReference type="OMA" id="PPLMNPC"/>
<dbReference type="EnsemblPlants" id="ORGLA11G0026100.1">
    <property type="protein sequence ID" value="ORGLA11G0026100.1"/>
    <property type="gene ID" value="ORGLA11G0026100"/>
</dbReference>
<reference evidence="2 3" key="2">
    <citation type="submission" date="2018-04" db="EMBL/GenBank/DDBJ databases">
        <title>OglaRS2 (Oryza glaberrima Reference Sequence Version 2).</title>
        <authorList>
            <person name="Zhang J."/>
            <person name="Kudrna D."/>
            <person name="Lee S."/>
            <person name="Talag J."/>
            <person name="Rajasekar S."/>
            <person name="Wing R.A."/>
        </authorList>
    </citation>
    <scope>NUCLEOTIDE SEQUENCE [LARGE SCALE GENOMIC DNA]</scope>
    <source>
        <strain evidence="2 3">cv. IRGC 96717</strain>
    </source>
</reference>
<reference evidence="2" key="1">
    <citation type="submission" date="2015-06" db="UniProtKB">
        <authorList>
            <consortium name="EnsemblPlants"/>
        </authorList>
    </citation>
    <scope>IDENTIFICATION</scope>
</reference>
<accession>I1QXL9</accession>
<evidence type="ECO:0000313" key="3">
    <source>
        <dbReference type="Proteomes" id="UP000007306"/>
    </source>
</evidence>
<keyword evidence="3" id="KW-1185">Reference proteome</keyword>
<protein>
    <submittedName>
        <fullName evidence="2">Uncharacterized protein</fullName>
    </submittedName>
</protein>